<reference evidence="2" key="2">
    <citation type="submission" date="2017-02" db="EMBL/GenBank/DDBJ databases">
        <title>Sunflower complete genome.</title>
        <authorList>
            <person name="Langlade N."/>
            <person name="Munos S."/>
        </authorList>
    </citation>
    <scope>NUCLEOTIDE SEQUENCE [LARGE SCALE GENOMIC DNA]</scope>
    <source>
        <tissue evidence="2">Leaves</tissue>
    </source>
</reference>
<dbReference type="EMBL" id="CM007892">
    <property type="protein sequence ID" value="OTG30687.1"/>
    <property type="molecule type" value="Genomic_DNA"/>
</dbReference>
<dbReference type="Gene3D" id="1.10.1040.10">
    <property type="entry name" value="N-(1-d-carboxylethyl)-l-norvaline Dehydrogenase, domain 2"/>
    <property type="match status" value="1"/>
</dbReference>
<dbReference type="GO" id="GO:0004455">
    <property type="term" value="F:ketol-acid reductoisomerase activity"/>
    <property type="evidence" value="ECO:0007669"/>
    <property type="project" value="UniProtKB-EC"/>
</dbReference>
<evidence type="ECO:0000313" key="3">
    <source>
        <dbReference type="Proteomes" id="UP000215914"/>
    </source>
</evidence>
<evidence type="ECO:0000313" key="2">
    <source>
        <dbReference type="EMBL" id="OTG30687.1"/>
    </source>
</evidence>
<organism evidence="2 3">
    <name type="scientific">Helianthus annuus</name>
    <name type="common">Common sunflower</name>
    <dbReference type="NCBI Taxonomy" id="4232"/>
    <lineage>
        <taxon>Eukaryota</taxon>
        <taxon>Viridiplantae</taxon>
        <taxon>Streptophyta</taxon>
        <taxon>Embryophyta</taxon>
        <taxon>Tracheophyta</taxon>
        <taxon>Spermatophyta</taxon>
        <taxon>Magnoliopsida</taxon>
        <taxon>eudicotyledons</taxon>
        <taxon>Gunneridae</taxon>
        <taxon>Pentapetalae</taxon>
        <taxon>asterids</taxon>
        <taxon>campanulids</taxon>
        <taxon>Asterales</taxon>
        <taxon>Asteraceae</taxon>
        <taxon>Asteroideae</taxon>
        <taxon>Heliantheae alliance</taxon>
        <taxon>Heliantheae</taxon>
        <taxon>Helianthus</taxon>
    </lineage>
</organism>
<keyword evidence="1" id="KW-0560">Oxidoreductase</keyword>
<dbReference type="InParanoid" id="A0A251V4Z1"/>
<dbReference type="Gramene" id="mRNA:HanXRQr2_Chr03g0098341">
    <property type="protein sequence ID" value="mRNA:HanXRQr2_Chr03g0098341"/>
    <property type="gene ID" value="HanXRQr2_Chr03g0098341"/>
</dbReference>
<dbReference type="EMBL" id="MNCJ02000318">
    <property type="protein sequence ID" value="KAF5813438.1"/>
    <property type="molecule type" value="Genomic_DNA"/>
</dbReference>
<reference evidence="1" key="3">
    <citation type="submission" date="2020-06" db="EMBL/GenBank/DDBJ databases">
        <title>Helianthus annuus Genome sequencing and assembly Release 2.</title>
        <authorList>
            <person name="Gouzy J."/>
            <person name="Langlade N."/>
            <person name="Munos S."/>
        </authorList>
    </citation>
    <scope>NUCLEOTIDE SEQUENCE</scope>
    <source>
        <tissue evidence="1">Leaves</tissue>
    </source>
</reference>
<dbReference type="EC" id="1.1.1.86" evidence="1"/>
<protein>
    <submittedName>
        <fullName evidence="1">Ketol-acid reductoisomerase (NADP(+))</fullName>
        <ecNumber evidence="1">1.1.1.86</ecNumber>
    </submittedName>
</protein>
<sequence>MDCKFGGYSNKAELALEARRGKSCGKRKETEGLPAFPMGKIDQTRTWEVGERVVWLIGFCSRSPDHGYFWFVLFDDPIKGIRLS</sequence>
<proteinExistence type="predicted"/>
<gene>
    <name evidence="2" type="ORF">HannXRQ_Chr03g0067261</name>
    <name evidence="1" type="ORF">HanXRQr2_Chr03g0098341</name>
</gene>
<name>A0A251V4Z1_HELAN</name>
<reference evidence="1 3" key="1">
    <citation type="journal article" date="2017" name="Nature">
        <title>The sunflower genome provides insights into oil metabolism, flowering and Asterid evolution.</title>
        <authorList>
            <person name="Badouin H."/>
            <person name="Gouzy J."/>
            <person name="Grassa C.J."/>
            <person name="Murat F."/>
            <person name="Staton S.E."/>
            <person name="Cottret L."/>
            <person name="Lelandais-Briere C."/>
            <person name="Owens G.L."/>
            <person name="Carrere S."/>
            <person name="Mayjonade B."/>
            <person name="Legrand L."/>
            <person name="Gill N."/>
            <person name="Kane N.C."/>
            <person name="Bowers J.E."/>
            <person name="Hubner S."/>
            <person name="Bellec A."/>
            <person name="Berard A."/>
            <person name="Berges H."/>
            <person name="Blanchet N."/>
            <person name="Boniface M.C."/>
            <person name="Brunel D."/>
            <person name="Catrice O."/>
            <person name="Chaidir N."/>
            <person name="Claudel C."/>
            <person name="Donnadieu C."/>
            <person name="Faraut T."/>
            <person name="Fievet G."/>
            <person name="Helmstetter N."/>
            <person name="King M."/>
            <person name="Knapp S.J."/>
            <person name="Lai Z."/>
            <person name="Le Paslier M.C."/>
            <person name="Lippi Y."/>
            <person name="Lorenzon L."/>
            <person name="Mandel J.R."/>
            <person name="Marage G."/>
            <person name="Marchand G."/>
            <person name="Marquand E."/>
            <person name="Bret-Mestries E."/>
            <person name="Morien E."/>
            <person name="Nambeesan S."/>
            <person name="Nguyen T."/>
            <person name="Pegot-Espagnet P."/>
            <person name="Pouilly N."/>
            <person name="Raftis F."/>
            <person name="Sallet E."/>
            <person name="Schiex T."/>
            <person name="Thomas J."/>
            <person name="Vandecasteele C."/>
            <person name="Vares D."/>
            <person name="Vear F."/>
            <person name="Vautrin S."/>
            <person name="Crespi M."/>
            <person name="Mangin B."/>
            <person name="Burke J.M."/>
            <person name="Salse J."/>
            <person name="Munos S."/>
            <person name="Vincourt P."/>
            <person name="Rieseberg L.H."/>
            <person name="Langlade N.B."/>
        </authorList>
    </citation>
    <scope>NUCLEOTIDE SEQUENCE [LARGE SCALE GENOMIC DNA]</scope>
    <source>
        <strain evidence="3">cv. SF193</strain>
        <tissue evidence="1">Leaves</tissue>
    </source>
</reference>
<evidence type="ECO:0000313" key="1">
    <source>
        <dbReference type="EMBL" id="KAF5813438.1"/>
    </source>
</evidence>
<dbReference type="InterPro" id="IPR013328">
    <property type="entry name" value="6PGD_dom2"/>
</dbReference>
<dbReference type="AlphaFoldDB" id="A0A251V4Z1"/>
<keyword evidence="3" id="KW-1185">Reference proteome</keyword>
<dbReference type="Proteomes" id="UP000215914">
    <property type="component" value="Chromosome 3"/>
</dbReference>
<accession>A0A251V4Z1</accession>